<dbReference type="CDD" id="cd08152">
    <property type="entry name" value="y4iL_like"/>
    <property type="match status" value="1"/>
</dbReference>
<dbReference type="AlphaFoldDB" id="A0A0S2F7L5"/>
<reference evidence="1 2" key="1">
    <citation type="journal article" date="2015" name="BMC Genomics">
        <title>Comparative genomics and metabolic profiling of the genus Lysobacter.</title>
        <authorList>
            <person name="de Bruijn I."/>
            <person name="Cheng X."/>
            <person name="de Jager V."/>
            <person name="Exposito R.G."/>
            <person name="Watrous J."/>
            <person name="Patel N."/>
            <person name="Postma J."/>
            <person name="Dorrestein P.C."/>
            <person name="Kobayashi D."/>
            <person name="Raaijmakers J.M."/>
        </authorList>
    </citation>
    <scope>NUCLEOTIDE SEQUENCE [LARGE SCALE GENOMIC DNA]</scope>
    <source>
        <strain evidence="1 2">76</strain>
    </source>
</reference>
<dbReference type="PANTHER" id="PTHR36195">
    <property type="entry name" value="DOMAIN PROTEIN, PUTATIVE (AFU_ORTHOLOGUE AFUA_5G01990)-RELATED-RELATED"/>
    <property type="match status" value="1"/>
</dbReference>
<dbReference type="SUPFAM" id="SSF56634">
    <property type="entry name" value="Heme-dependent catalase-like"/>
    <property type="match status" value="1"/>
</dbReference>
<dbReference type="KEGG" id="lab:LA76x_1365"/>
<evidence type="ECO:0000313" key="2">
    <source>
        <dbReference type="Proteomes" id="UP000060787"/>
    </source>
</evidence>
<evidence type="ECO:0000313" key="1">
    <source>
        <dbReference type="EMBL" id="ALN79522.1"/>
    </source>
</evidence>
<accession>A0A0S2F7L5</accession>
<dbReference type="STRING" id="84531.LA76x_1365"/>
<protein>
    <submittedName>
        <fullName evidence="1">Catalase family protein</fullName>
    </submittedName>
</protein>
<dbReference type="Proteomes" id="UP000060787">
    <property type="component" value="Chromosome"/>
</dbReference>
<dbReference type="RefSeq" id="WP_057917105.1">
    <property type="nucleotide sequence ID" value="NZ_CP011129.1"/>
</dbReference>
<organism evidence="1 2">
    <name type="scientific">Lysobacter antibioticus</name>
    <dbReference type="NCBI Taxonomy" id="84531"/>
    <lineage>
        <taxon>Bacteria</taxon>
        <taxon>Pseudomonadati</taxon>
        <taxon>Pseudomonadota</taxon>
        <taxon>Gammaproteobacteria</taxon>
        <taxon>Lysobacterales</taxon>
        <taxon>Lysobacteraceae</taxon>
        <taxon>Lysobacter</taxon>
    </lineage>
</organism>
<dbReference type="GO" id="GO:0020037">
    <property type="term" value="F:heme binding"/>
    <property type="evidence" value="ECO:0007669"/>
    <property type="project" value="InterPro"/>
</dbReference>
<gene>
    <name evidence="1" type="ORF">LA76x_1365</name>
</gene>
<dbReference type="PATRIC" id="fig|84531.8.peg.1396"/>
<dbReference type="EMBL" id="CP011129">
    <property type="protein sequence ID" value="ALN79522.1"/>
    <property type="molecule type" value="Genomic_DNA"/>
</dbReference>
<keyword evidence="2" id="KW-1185">Reference proteome</keyword>
<proteinExistence type="predicted"/>
<name>A0A0S2F7L5_LYSAN</name>
<dbReference type="PANTHER" id="PTHR36195:SF4">
    <property type="entry name" value="DOMAIN PROTEIN, PUTATIVE (AFU_ORTHOLOGUE AFUA_5G01990)-RELATED"/>
    <property type="match status" value="1"/>
</dbReference>
<dbReference type="Gene3D" id="2.40.180.10">
    <property type="entry name" value="Catalase core domain"/>
    <property type="match status" value="1"/>
</dbReference>
<sequence>MSTTRHPSDLPYPSVDEMLGEALYPHESDLALQIADAIEKSIREQYRPGQARRDAHPKATGFVEAEFRVNDSLAPSLAQGVFVPGKVYQAWIRFSNGAGDPTRSDDNDDGRGMAIKLLGVPGPKLLENDREATSQDFVMINHPVFLANDPHRYLSLVEKASSGRLLDKVTIPFALGLKGTLRAKEISSGKISNPLQVRYFSAVPYQLGVGAERQAIKFSVMPATAEVDPMPAQRGPDYLREAMKRTLAERDVVLKFLVQPRTSDSMSVEDSMTAWDEAQAPFFEVASIHIPRQEFDTPERNRLGEDIAYSPWHSLPEHRPLGSTNRLRKLIYDRISRVRHEMNSVEQPGP</sequence>
<dbReference type="InterPro" id="IPR020835">
    <property type="entry name" value="Catalase_sf"/>
</dbReference>